<dbReference type="PANTHER" id="PTHR30287:SF1">
    <property type="entry name" value="INNER MEMBRANE PROTEIN"/>
    <property type="match status" value="1"/>
</dbReference>
<proteinExistence type="predicted"/>
<feature type="domain" description="ABC3 transporter permease C-terminal" evidence="7">
    <location>
        <begin position="750"/>
        <end position="863"/>
    </location>
</feature>
<feature type="transmembrane region" description="Helical" evidence="6">
    <location>
        <begin position="800"/>
        <end position="822"/>
    </location>
</feature>
<dbReference type="GO" id="GO:0005886">
    <property type="term" value="C:plasma membrane"/>
    <property type="evidence" value="ECO:0007669"/>
    <property type="project" value="UniProtKB-SubCell"/>
</dbReference>
<dbReference type="InterPro" id="IPR003838">
    <property type="entry name" value="ABC3_permease_C"/>
</dbReference>
<dbReference type="Pfam" id="PF02687">
    <property type="entry name" value="FtsX"/>
    <property type="match status" value="1"/>
</dbReference>
<keyword evidence="9" id="KW-1185">Reference proteome</keyword>
<evidence type="ECO:0000256" key="2">
    <source>
        <dbReference type="ARBA" id="ARBA00022475"/>
    </source>
</evidence>
<dbReference type="Proteomes" id="UP000559182">
    <property type="component" value="Unassembled WGS sequence"/>
</dbReference>
<keyword evidence="4 6" id="KW-1133">Transmembrane helix</keyword>
<evidence type="ECO:0000256" key="1">
    <source>
        <dbReference type="ARBA" id="ARBA00004651"/>
    </source>
</evidence>
<evidence type="ECO:0000259" key="7">
    <source>
        <dbReference type="Pfam" id="PF02687"/>
    </source>
</evidence>
<dbReference type="EMBL" id="JACHVQ010000002">
    <property type="protein sequence ID" value="MBB2892833.1"/>
    <property type="molecule type" value="Genomic_DNA"/>
</dbReference>
<evidence type="ECO:0000256" key="4">
    <source>
        <dbReference type="ARBA" id="ARBA00022989"/>
    </source>
</evidence>
<feature type="transmembrane region" description="Helical" evidence="6">
    <location>
        <begin position="465"/>
        <end position="488"/>
    </location>
</feature>
<feature type="transmembrane region" description="Helical" evidence="6">
    <location>
        <begin position="431"/>
        <end position="453"/>
    </location>
</feature>
<dbReference type="InterPro" id="IPR038766">
    <property type="entry name" value="Membrane_comp_ABC_pdt"/>
</dbReference>
<dbReference type="PANTHER" id="PTHR30287">
    <property type="entry name" value="MEMBRANE COMPONENT OF PREDICTED ABC SUPERFAMILY METABOLITE UPTAKE TRANSPORTER"/>
    <property type="match status" value="1"/>
</dbReference>
<comment type="subcellular location">
    <subcellularLocation>
        <location evidence="1">Cell membrane</location>
        <topology evidence="1">Multi-pass membrane protein</topology>
    </subcellularLocation>
</comment>
<feature type="transmembrane region" description="Helical" evidence="6">
    <location>
        <begin position="299"/>
        <end position="322"/>
    </location>
</feature>
<comment type="caution">
    <text evidence="8">The sequence shown here is derived from an EMBL/GenBank/DDBJ whole genome shotgun (WGS) entry which is preliminary data.</text>
</comment>
<name>A0A839N9H9_9MICO</name>
<sequence>MTRLATVARRSRRGQSLLFTVTVCLLVAVAAADPLLTRSFRSALVAFHTHSLGPASLQIQYRYREGADLSMASIRRKVDPRVRAVTGPPIDSRTTVISWPRRRTIVRLQFAVAGCAHVHVVAGRCPTARNEIMVSSAQLQAVINPSLRLGERLTVKGIGDYSLWEDLNPQKQLTVVGVFTARANDPFWGGQHVAAYNGDGSPAQPGATWLTADATFAGHPPVTPVPKGNDTSPDISWSGIYNTVGYPIRVDHVGPDSLARAVAGLRATTKRLGTDADVTEPLSTVYADTRTDLRQVGQILPYLLLQLLLVLLILLVQVSTYLATVRRGEAAVLKMRGNGSAGVVRLGAADLLPSWVLGSVAGLALAYAVDELVRRTWLPGSVHTAWNWTSIWAAAAVASLVAAVWVGCWWLMAREPIGTLLRSRPVRRRGLLVSTPAAVLASVCLVGVVLTATRSLTGAPVQVTPVLLAGLVALVVGALLAPAAAWLVRFLLARRRAAAALAIAQLGRRAGTVTAVATLIITSALLTLSVSEFARGADNRAARTASDLGSAAVVRAIVGSGTVDGQSLIDAVDSIDPQHRRFTPAVQINSSTPTSNAVLGVLPADLARIGARTGLPSQVPWAALERGGPASRPNALAPWWTTSAAAGSTVSAPTMADADGGYRVVGGAPYIPGAGARTIVVNLATMLRVGDRQDNVSFQVFSATEDPKQLARLGAALRKAGFASAQVQTSTQVRAGYDATATAWAMRLSIVVSALSVLAALVSVVLVAVASRAERRRDLRALRTGGVSDALLRRATVAEFAVLTLLGSVIGALTAPLAAWLTGQTMLWWSTPPDAPVTRTGFQWHAGSFAAAGLILLLALVGAGLGMRLARAAGRSQRRRTA</sequence>
<protein>
    <submittedName>
        <fullName evidence="8">Putative ABC transport system permease protein</fullName>
    </submittedName>
</protein>
<feature type="transmembrane region" description="Helical" evidence="6">
    <location>
        <begin position="389"/>
        <end position="411"/>
    </location>
</feature>
<evidence type="ECO:0000256" key="3">
    <source>
        <dbReference type="ARBA" id="ARBA00022692"/>
    </source>
</evidence>
<keyword evidence="3 6" id="KW-0812">Transmembrane</keyword>
<evidence type="ECO:0000256" key="5">
    <source>
        <dbReference type="ARBA" id="ARBA00023136"/>
    </source>
</evidence>
<keyword evidence="5 6" id="KW-0472">Membrane</keyword>
<feature type="transmembrane region" description="Helical" evidence="6">
    <location>
        <begin position="842"/>
        <end position="870"/>
    </location>
</feature>
<feature type="transmembrane region" description="Helical" evidence="6">
    <location>
        <begin position="343"/>
        <end position="369"/>
    </location>
</feature>
<accession>A0A839N9H9</accession>
<reference evidence="8 9" key="1">
    <citation type="submission" date="2020-08" db="EMBL/GenBank/DDBJ databases">
        <title>Sequencing the genomes of 1000 actinobacteria strains.</title>
        <authorList>
            <person name="Klenk H.-P."/>
        </authorList>
    </citation>
    <scope>NUCLEOTIDE SEQUENCE [LARGE SCALE GENOMIC DNA]</scope>
    <source>
        <strain evidence="8 9">DSM 105369</strain>
    </source>
</reference>
<dbReference type="AlphaFoldDB" id="A0A839N9H9"/>
<evidence type="ECO:0000313" key="9">
    <source>
        <dbReference type="Proteomes" id="UP000559182"/>
    </source>
</evidence>
<evidence type="ECO:0000256" key="6">
    <source>
        <dbReference type="SAM" id="Phobius"/>
    </source>
</evidence>
<evidence type="ECO:0000313" key="8">
    <source>
        <dbReference type="EMBL" id="MBB2892833.1"/>
    </source>
</evidence>
<gene>
    <name evidence="8" type="ORF">FHU39_002851</name>
</gene>
<dbReference type="RefSeq" id="WP_183321228.1">
    <property type="nucleotide sequence ID" value="NZ_JACHVQ010000002.1"/>
</dbReference>
<keyword evidence="2" id="KW-1003">Cell membrane</keyword>
<organism evidence="8 9">
    <name type="scientific">Flexivirga oryzae</name>
    <dbReference type="NCBI Taxonomy" id="1794944"/>
    <lineage>
        <taxon>Bacteria</taxon>
        <taxon>Bacillati</taxon>
        <taxon>Actinomycetota</taxon>
        <taxon>Actinomycetes</taxon>
        <taxon>Micrococcales</taxon>
        <taxon>Dermacoccaceae</taxon>
        <taxon>Flexivirga</taxon>
    </lineage>
</organism>
<feature type="transmembrane region" description="Helical" evidence="6">
    <location>
        <begin position="509"/>
        <end position="530"/>
    </location>
</feature>
<feature type="transmembrane region" description="Helical" evidence="6">
    <location>
        <begin position="744"/>
        <end position="770"/>
    </location>
</feature>